<dbReference type="Proteomes" id="UP000679179">
    <property type="component" value="Unassembled WGS sequence"/>
</dbReference>
<sequence length="99" mass="11643">MFNPKYICDLCEREVSKVSEHHLIPKKEGGRNLNTAFLCIPCHTQVHTLYTNKELAARLYNIALLKDDIKIKRYLKFITKHPGDAHISIKKSRHVRRFK</sequence>
<evidence type="ECO:0000313" key="2">
    <source>
        <dbReference type="EMBL" id="GIM28478.1"/>
    </source>
</evidence>
<evidence type="ECO:0000259" key="1">
    <source>
        <dbReference type="Pfam" id="PF01844"/>
    </source>
</evidence>
<keyword evidence="3" id="KW-1185">Reference proteome</keyword>
<dbReference type="InterPro" id="IPR002711">
    <property type="entry name" value="HNH"/>
</dbReference>
<proteinExistence type="predicted"/>
<reference evidence="2" key="1">
    <citation type="submission" date="2021-03" db="EMBL/GenBank/DDBJ databases">
        <title>Taxonomic study of Clostridium polyendosporum from meadow-gley soil under rice.</title>
        <authorList>
            <person name="Kobayashi H."/>
            <person name="Tanizawa Y."/>
            <person name="Yagura M."/>
        </authorList>
    </citation>
    <scope>NUCLEOTIDE SEQUENCE</scope>
    <source>
        <strain evidence="2">JCM 30710</strain>
    </source>
</reference>
<dbReference type="GO" id="GO:0003676">
    <property type="term" value="F:nucleic acid binding"/>
    <property type="evidence" value="ECO:0007669"/>
    <property type="project" value="InterPro"/>
</dbReference>
<protein>
    <recommendedName>
        <fullName evidence="1">HNH domain-containing protein</fullName>
    </recommendedName>
</protein>
<comment type="caution">
    <text evidence="2">The sequence shown here is derived from an EMBL/GenBank/DDBJ whole genome shotgun (WGS) entry which is preliminary data.</text>
</comment>
<dbReference type="PANTHER" id="PTHR37827">
    <property type="entry name" value="TUDOR DOMAIN-CONTAINING PROTEIN"/>
    <property type="match status" value="1"/>
</dbReference>
<dbReference type="Pfam" id="PF01844">
    <property type="entry name" value="HNH"/>
    <property type="match status" value="1"/>
</dbReference>
<dbReference type="RefSeq" id="WP_212903209.1">
    <property type="nucleotide sequence ID" value="NZ_BOPZ01000007.1"/>
</dbReference>
<dbReference type="GO" id="GO:0004519">
    <property type="term" value="F:endonuclease activity"/>
    <property type="evidence" value="ECO:0007669"/>
    <property type="project" value="InterPro"/>
</dbReference>
<dbReference type="PANTHER" id="PTHR37827:SF1">
    <property type="entry name" value="HNH DOMAIN-CONTAINING PROTEIN"/>
    <property type="match status" value="1"/>
</dbReference>
<evidence type="ECO:0000313" key="3">
    <source>
        <dbReference type="Proteomes" id="UP000679179"/>
    </source>
</evidence>
<organism evidence="2 3">
    <name type="scientific">Clostridium polyendosporum</name>
    <dbReference type="NCBI Taxonomy" id="69208"/>
    <lineage>
        <taxon>Bacteria</taxon>
        <taxon>Bacillati</taxon>
        <taxon>Bacillota</taxon>
        <taxon>Clostridia</taxon>
        <taxon>Eubacteriales</taxon>
        <taxon>Clostridiaceae</taxon>
        <taxon>Clostridium</taxon>
    </lineage>
</organism>
<dbReference type="AlphaFoldDB" id="A0A919S0Q2"/>
<dbReference type="GO" id="GO:0008270">
    <property type="term" value="F:zinc ion binding"/>
    <property type="evidence" value="ECO:0007669"/>
    <property type="project" value="InterPro"/>
</dbReference>
<feature type="domain" description="HNH" evidence="1">
    <location>
        <begin position="8"/>
        <end position="48"/>
    </location>
</feature>
<gene>
    <name evidence="2" type="primary">yisB</name>
    <name evidence="2" type="ORF">CPJCM30710_11440</name>
</gene>
<dbReference type="EMBL" id="BOPZ01000007">
    <property type="protein sequence ID" value="GIM28478.1"/>
    <property type="molecule type" value="Genomic_DNA"/>
</dbReference>
<name>A0A919S0Q2_9CLOT</name>
<accession>A0A919S0Q2</accession>